<evidence type="ECO:0000256" key="3">
    <source>
        <dbReference type="ARBA" id="ARBA00022989"/>
    </source>
</evidence>
<dbReference type="PANTHER" id="PTHR23502:SF33">
    <property type="entry name" value="MAJOR FACILITATOR SUPERFAMILY (MFS) PROFILE DOMAIN-CONTAINING PROTEIN-RELATED"/>
    <property type="match status" value="1"/>
</dbReference>
<dbReference type="InterPro" id="IPR020846">
    <property type="entry name" value="MFS_dom"/>
</dbReference>
<feature type="transmembrane region" description="Helical" evidence="6">
    <location>
        <begin position="451"/>
        <end position="470"/>
    </location>
</feature>
<feature type="region of interest" description="Disordered" evidence="5">
    <location>
        <begin position="1"/>
        <end position="67"/>
    </location>
</feature>
<sequence length="577" mass="63063">MRDGKEKDVEAGWGSDATAQYSHEHAETEPPPPSLSDRDSIEQEVLTEKLERGRSRQERKADPYEEVRVPPWISLPLPLGATRRSFASSRRTKLPPPPPAPVPVSDLDNGVVGWESQDDPEMPMNFSAKRKWTIVGFVAAITFLTPFASTILAPAIGFLAEDFSGNGEADLTMASFPISIYLLGYAVGPLFLSPLSEIYGRHLVLSSANAFFCVWLIGCALAPSLNALIVFRFLTGVGGSGCLTIGGGIIADIIPVHQRGRAITVWMLGPLIGPTIGPLIGAFVAQDIGWRWTGWIVLAASVPMVVAIAILSQETNARVLIQRKTDRLRIELNRPDLRSVYVDANAPPQSKSMVLARGLTRPLKMLFLSPLLFSLSLYIAFCYGVLYLLFNTIPLVFQDQYGFSLGMTGLVYIPMGVGYGVSLALFNYISDRTVIRLTAANHGVYEPEMRLPDCVYFACLLPLTFFWYGWSAYAQVHWISPILALLPFGLGLVGVWQPIQAYIIDAFPEYAASALAAFTVFRSVVAAFLPLAGPKMYDALGLGWGNSLLGFVAIALIPVPALICKYGARFRAQKLNL</sequence>
<feature type="transmembrane region" description="Helical" evidence="6">
    <location>
        <begin position="511"/>
        <end position="532"/>
    </location>
</feature>
<keyword evidence="2 6" id="KW-0812">Transmembrane</keyword>
<dbReference type="Pfam" id="PF07690">
    <property type="entry name" value="MFS_1"/>
    <property type="match status" value="1"/>
</dbReference>
<reference evidence="8 9" key="1">
    <citation type="submission" date="2018-10" db="EMBL/GenBank/DDBJ databases">
        <title>Genome sequence of Verticillium nonalfalfae VnAa140.</title>
        <authorList>
            <person name="Stajich J.E."/>
            <person name="Kasson M.T."/>
        </authorList>
    </citation>
    <scope>NUCLEOTIDE SEQUENCE [LARGE SCALE GENOMIC DNA]</scope>
    <source>
        <strain evidence="8 9">VnAa140</strain>
    </source>
</reference>
<dbReference type="Proteomes" id="UP000267145">
    <property type="component" value="Unassembled WGS sequence"/>
</dbReference>
<feature type="domain" description="Major facilitator superfamily (MFS) profile" evidence="7">
    <location>
        <begin position="134"/>
        <end position="573"/>
    </location>
</feature>
<dbReference type="PANTHER" id="PTHR23502">
    <property type="entry name" value="MAJOR FACILITATOR SUPERFAMILY"/>
    <property type="match status" value="1"/>
</dbReference>
<dbReference type="Gene3D" id="1.20.1250.20">
    <property type="entry name" value="MFS general substrate transporter like domains"/>
    <property type="match status" value="1"/>
</dbReference>
<evidence type="ECO:0000256" key="4">
    <source>
        <dbReference type="ARBA" id="ARBA00023136"/>
    </source>
</evidence>
<dbReference type="EMBL" id="RBVV01000042">
    <property type="protein sequence ID" value="RNJ57307.1"/>
    <property type="molecule type" value="Genomic_DNA"/>
</dbReference>
<dbReference type="InterPro" id="IPR036259">
    <property type="entry name" value="MFS_trans_sf"/>
</dbReference>
<evidence type="ECO:0000256" key="6">
    <source>
        <dbReference type="SAM" id="Phobius"/>
    </source>
</evidence>
<feature type="transmembrane region" description="Helical" evidence="6">
    <location>
        <begin position="203"/>
        <end position="223"/>
    </location>
</feature>
<dbReference type="PROSITE" id="PS50850">
    <property type="entry name" value="MFS"/>
    <property type="match status" value="1"/>
</dbReference>
<evidence type="ECO:0000256" key="2">
    <source>
        <dbReference type="ARBA" id="ARBA00022692"/>
    </source>
</evidence>
<dbReference type="SUPFAM" id="SSF103473">
    <property type="entry name" value="MFS general substrate transporter"/>
    <property type="match status" value="1"/>
</dbReference>
<name>A0A3M9Y9W8_9PEZI</name>
<keyword evidence="4 6" id="KW-0472">Membrane</keyword>
<dbReference type="InterPro" id="IPR011701">
    <property type="entry name" value="MFS"/>
</dbReference>
<feature type="transmembrane region" description="Helical" evidence="6">
    <location>
        <begin position="292"/>
        <end position="311"/>
    </location>
</feature>
<evidence type="ECO:0000256" key="5">
    <source>
        <dbReference type="SAM" id="MobiDB-lite"/>
    </source>
</evidence>
<evidence type="ECO:0000256" key="1">
    <source>
        <dbReference type="ARBA" id="ARBA00004141"/>
    </source>
</evidence>
<feature type="region of interest" description="Disordered" evidence="5">
    <location>
        <begin position="86"/>
        <end position="106"/>
    </location>
</feature>
<dbReference type="GO" id="GO:0016020">
    <property type="term" value="C:membrane"/>
    <property type="evidence" value="ECO:0007669"/>
    <property type="project" value="UniProtKB-SubCell"/>
</dbReference>
<feature type="transmembrane region" description="Helical" evidence="6">
    <location>
        <begin position="410"/>
        <end position="430"/>
    </location>
</feature>
<evidence type="ECO:0000313" key="8">
    <source>
        <dbReference type="EMBL" id="RNJ57307.1"/>
    </source>
</evidence>
<comment type="caution">
    <text evidence="8">The sequence shown here is derived from an EMBL/GenBank/DDBJ whole genome shotgun (WGS) entry which is preliminary data.</text>
</comment>
<feature type="transmembrane region" description="Helical" evidence="6">
    <location>
        <begin position="263"/>
        <end position="286"/>
    </location>
</feature>
<dbReference type="GeneID" id="39609903"/>
<keyword evidence="9" id="KW-1185">Reference proteome</keyword>
<dbReference type="AlphaFoldDB" id="A0A3M9Y9W8"/>
<evidence type="ECO:0000259" key="7">
    <source>
        <dbReference type="PROSITE" id="PS50850"/>
    </source>
</evidence>
<feature type="transmembrane region" description="Helical" evidence="6">
    <location>
        <begin position="366"/>
        <end position="390"/>
    </location>
</feature>
<dbReference type="FunFam" id="1.20.1250.20:FF:000460">
    <property type="entry name" value="MFS multidrug transporter, putative"/>
    <property type="match status" value="1"/>
</dbReference>
<dbReference type="RefSeq" id="XP_028495465.1">
    <property type="nucleotide sequence ID" value="XM_028640353.1"/>
</dbReference>
<comment type="subcellular location">
    <subcellularLocation>
        <location evidence="1">Membrane</location>
        <topology evidence="1">Multi-pass membrane protein</topology>
    </subcellularLocation>
</comment>
<feature type="transmembrane region" description="Helical" evidence="6">
    <location>
        <begin position="171"/>
        <end position="191"/>
    </location>
</feature>
<dbReference type="CDD" id="cd17323">
    <property type="entry name" value="MFS_Tpo1_MDR_like"/>
    <property type="match status" value="1"/>
</dbReference>
<accession>A0A3M9Y9W8</accession>
<protein>
    <recommendedName>
        <fullName evidence="7">Major facilitator superfamily (MFS) profile domain-containing protein</fullName>
    </recommendedName>
</protein>
<feature type="compositionally biased region" description="Basic and acidic residues" evidence="5">
    <location>
        <begin position="1"/>
        <end position="10"/>
    </location>
</feature>
<feature type="transmembrane region" description="Helical" evidence="6">
    <location>
        <begin position="132"/>
        <end position="159"/>
    </location>
</feature>
<evidence type="ECO:0000313" key="9">
    <source>
        <dbReference type="Proteomes" id="UP000267145"/>
    </source>
</evidence>
<gene>
    <name evidence="8" type="ORF">D7B24_006214</name>
</gene>
<dbReference type="GO" id="GO:0022857">
    <property type="term" value="F:transmembrane transporter activity"/>
    <property type="evidence" value="ECO:0007669"/>
    <property type="project" value="InterPro"/>
</dbReference>
<feature type="transmembrane region" description="Helical" evidence="6">
    <location>
        <begin position="229"/>
        <end position="251"/>
    </location>
</feature>
<feature type="transmembrane region" description="Helical" evidence="6">
    <location>
        <begin position="476"/>
        <end position="499"/>
    </location>
</feature>
<organism evidence="8 9">
    <name type="scientific">Verticillium nonalfalfae</name>
    <dbReference type="NCBI Taxonomy" id="1051616"/>
    <lineage>
        <taxon>Eukaryota</taxon>
        <taxon>Fungi</taxon>
        <taxon>Dikarya</taxon>
        <taxon>Ascomycota</taxon>
        <taxon>Pezizomycotina</taxon>
        <taxon>Sordariomycetes</taxon>
        <taxon>Hypocreomycetidae</taxon>
        <taxon>Glomerellales</taxon>
        <taxon>Plectosphaerellaceae</taxon>
        <taxon>Verticillium</taxon>
    </lineage>
</organism>
<feature type="compositionally biased region" description="Basic and acidic residues" evidence="5">
    <location>
        <begin position="36"/>
        <end position="67"/>
    </location>
</feature>
<proteinExistence type="predicted"/>
<keyword evidence="3 6" id="KW-1133">Transmembrane helix</keyword>
<feature type="transmembrane region" description="Helical" evidence="6">
    <location>
        <begin position="544"/>
        <end position="564"/>
    </location>
</feature>